<evidence type="ECO:0000256" key="6">
    <source>
        <dbReference type="ARBA" id="ARBA00023015"/>
    </source>
</evidence>
<organism evidence="11 12">
    <name type="scientific">Halocaridina rubra</name>
    <name type="common">Hawaiian red shrimp</name>
    <dbReference type="NCBI Taxonomy" id="373956"/>
    <lineage>
        <taxon>Eukaryota</taxon>
        <taxon>Metazoa</taxon>
        <taxon>Ecdysozoa</taxon>
        <taxon>Arthropoda</taxon>
        <taxon>Crustacea</taxon>
        <taxon>Multicrustacea</taxon>
        <taxon>Malacostraca</taxon>
        <taxon>Eumalacostraca</taxon>
        <taxon>Eucarida</taxon>
        <taxon>Decapoda</taxon>
        <taxon>Pleocyemata</taxon>
        <taxon>Caridea</taxon>
        <taxon>Atyoidea</taxon>
        <taxon>Atyidae</taxon>
        <taxon>Halocaridina</taxon>
    </lineage>
</organism>
<evidence type="ECO:0000256" key="5">
    <source>
        <dbReference type="ARBA" id="ARBA00022833"/>
    </source>
</evidence>
<evidence type="ECO:0000256" key="7">
    <source>
        <dbReference type="ARBA" id="ARBA00023163"/>
    </source>
</evidence>
<dbReference type="Pfam" id="PF00096">
    <property type="entry name" value="zf-C2H2"/>
    <property type="match status" value="5"/>
</dbReference>
<comment type="caution">
    <text evidence="11">The sequence shown here is derived from an EMBL/GenBank/DDBJ whole genome shotgun (WGS) entry which is preliminary data.</text>
</comment>
<dbReference type="FunFam" id="3.30.160.60:FF:000446">
    <property type="entry name" value="Zinc finger protein"/>
    <property type="match status" value="1"/>
</dbReference>
<dbReference type="Proteomes" id="UP001381693">
    <property type="component" value="Unassembled WGS sequence"/>
</dbReference>
<dbReference type="SMART" id="SM00355">
    <property type="entry name" value="ZnF_C2H2"/>
    <property type="match status" value="6"/>
</dbReference>
<comment type="subcellular location">
    <subcellularLocation>
        <location evidence="1">Nucleus</location>
    </subcellularLocation>
</comment>
<keyword evidence="7" id="KW-0804">Transcription</keyword>
<evidence type="ECO:0000256" key="2">
    <source>
        <dbReference type="ARBA" id="ARBA00022723"/>
    </source>
</evidence>
<dbReference type="GO" id="GO:0000978">
    <property type="term" value="F:RNA polymerase II cis-regulatory region sequence-specific DNA binding"/>
    <property type="evidence" value="ECO:0007669"/>
    <property type="project" value="TreeGrafter"/>
</dbReference>
<keyword evidence="5" id="KW-0862">Zinc</keyword>
<feature type="domain" description="C2H2-type" evidence="10">
    <location>
        <begin position="260"/>
        <end position="288"/>
    </location>
</feature>
<gene>
    <name evidence="11" type="ORF">SK128_004055</name>
</gene>
<evidence type="ECO:0000256" key="9">
    <source>
        <dbReference type="PROSITE-ProRule" id="PRU00042"/>
    </source>
</evidence>
<sequence>MEVIDDFQTPVVYIKEELCDETHTNTSHLHDVKAILSSENEISEKIFRYKECDVNFRGKSHLNRYEKVPFHRDLHNVENTTSQTLQEELSYSTYKTEKNKVAKPINKLIEVMKGRDTINRPFTCVICGKDFGRNSHLKRHLKIHDNKTFSTTLEYDCSIHDSLEENVPEQTEPVCIISTSEETFDNADCVSKNKMEDSVGDSAGQNLSVNATVTHENAEGNYVGKGATNKELTCKICNKAFLRIGDLNRHSNLHVDIEYYDCEICSKRFKQATYLRAHVNSVHGTREKPEKIFDCPVCSRSFGRMSHVKRHMKLHIGGPTYDCDICGKKFLQNGNLKAHVRMVHSQERSFQCEVCSKMFLQRSNLNTHMRVHTGEKPHKCDKCGMREEENQVIGELLIRSIDCDSKELKGNNVISNIKDETDEVVKEEPKLD</sequence>
<dbReference type="FunFam" id="3.30.160.60:FF:000161">
    <property type="entry name" value="Zinc finger protein 366"/>
    <property type="match status" value="1"/>
</dbReference>
<feature type="domain" description="C2H2-type" evidence="10">
    <location>
        <begin position="122"/>
        <end position="149"/>
    </location>
</feature>
<dbReference type="AlphaFoldDB" id="A0AAN8ZW58"/>
<accession>A0AAN8ZW58</accession>
<dbReference type="GO" id="GO:0005654">
    <property type="term" value="C:nucleoplasm"/>
    <property type="evidence" value="ECO:0007669"/>
    <property type="project" value="TreeGrafter"/>
</dbReference>
<dbReference type="Gene3D" id="3.30.160.60">
    <property type="entry name" value="Classic Zinc Finger"/>
    <property type="match status" value="6"/>
</dbReference>
<keyword evidence="8" id="KW-0539">Nucleus</keyword>
<feature type="domain" description="C2H2-type" evidence="10">
    <location>
        <begin position="321"/>
        <end position="349"/>
    </location>
</feature>
<evidence type="ECO:0000256" key="8">
    <source>
        <dbReference type="ARBA" id="ARBA00023242"/>
    </source>
</evidence>
<dbReference type="FunFam" id="3.30.160.60:FF:000100">
    <property type="entry name" value="Zinc finger 45-like"/>
    <property type="match status" value="1"/>
</dbReference>
<name>A0AAN8ZW58_HALRR</name>
<keyword evidence="2" id="KW-0479">Metal-binding</keyword>
<dbReference type="GO" id="GO:0008270">
    <property type="term" value="F:zinc ion binding"/>
    <property type="evidence" value="ECO:0007669"/>
    <property type="project" value="UniProtKB-KW"/>
</dbReference>
<keyword evidence="12" id="KW-1185">Reference proteome</keyword>
<evidence type="ECO:0000259" key="10">
    <source>
        <dbReference type="PROSITE" id="PS50157"/>
    </source>
</evidence>
<feature type="domain" description="C2H2-type" evidence="10">
    <location>
        <begin position="232"/>
        <end position="259"/>
    </location>
</feature>
<evidence type="ECO:0000256" key="4">
    <source>
        <dbReference type="ARBA" id="ARBA00022771"/>
    </source>
</evidence>
<dbReference type="GO" id="GO:0001227">
    <property type="term" value="F:DNA-binding transcription repressor activity, RNA polymerase II-specific"/>
    <property type="evidence" value="ECO:0007669"/>
    <property type="project" value="TreeGrafter"/>
</dbReference>
<dbReference type="InterPro" id="IPR036236">
    <property type="entry name" value="Znf_C2H2_sf"/>
</dbReference>
<dbReference type="SUPFAM" id="SSF57667">
    <property type="entry name" value="beta-beta-alpha zinc fingers"/>
    <property type="match status" value="4"/>
</dbReference>
<evidence type="ECO:0000256" key="3">
    <source>
        <dbReference type="ARBA" id="ARBA00022737"/>
    </source>
</evidence>
<keyword evidence="4 9" id="KW-0863">Zinc-finger</keyword>
<proteinExistence type="predicted"/>
<evidence type="ECO:0000313" key="12">
    <source>
        <dbReference type="Proteomes" id="UP001381693"/>
    </source>
</evidence>
<keyword evidence="6" id="KW-0805">Transcription regulation</keyword>
<dbReference type="InterPro" id="IPR013087">
    <property type="entry name" value="Znf_C2H2_type"/>
</dbReference>
<evidence type="ECO:0000313" key="11">
    <source>
        <dbReference type="EMBL" id="KAK7065993.1"/>
    </source>
</evidence>
<dbReference type="PANTHER" id="PTHR24399:SF23">
    <property type="entry name" value="C2H2-TYPE DOMAIN-CONTAINING PROTEIN"/>
    <property type="match status" value="1"/>
</dbReference>
<dbReference type="FunFam" id="3.30.160.60:FF:000624">
    <property type="entry name" value="zinc finger protein 697"/>
    <property type="match status" value="1"/>
</dbReference>
<dbReference type="PROSITE" id="PS00028">
    <property type="entry name" value="ZINC_FINGER_C2H2_1"/>
    <property type="match status" value="6"/>
</dbReference>
<dbReference type="GO" id="GO:0048598">
    <property type="term" value="P:embryonic morphogenesis"/>
    <property type="evidence" value="ECO:0007669"/>
    <property type="project" value="UniProtKB-ARBA"/>
</dbReference>
<feature type="domain" description="C2H2-type" evidence="10">
    <location>
        <begin position="293"/>
        <end position="320"/>
    </location>
</feature>
<protein>
    <recommendedName>
        <fullName evidence="10">C2H2-type domain-containing protein</fullName>
    </recommendedName>
</protein>
<reference evidence="11 12" key="1">
    <citation type="submission" date="2023-11" db="EMBL/GenBank/DDBJ databases">
        <title>Halocaridina rubra genome assembly.</title>
        <authorList>
            <person name="Smith C."/>
        </authorList>
    </citation>
    <scope>NUCLEOTIDE SEQUENCE [LARGE SCALE GENOMIC DNA]</scope>
    <source>
        <strain evidence="11">EP-1</strain>
        <tissue evidence="11">Whole</tissue>
    </source>
</reference>
<keyword evidence="3" id="KW-0677">Repeat</keyword>
<dbReference type="EMBL" id="JAXCGZ010019554">
    <property type="protein sequence ID" value="KAK7065993.1"/>
    <property type="molecule type" value="Genomic_DNA"/>
</dbReference>
<dbReference type="PROSITE" id="PS50157">
    <property type="entry name" value="ZINC_FINGER_C2H2_2"/>
    <property type="match status" value="6"/>
</dbReference>
<feature type="domain" description="C2H2-type" evidence="10">
    <location>
        <begin position="350"/>
        <end position="377"/>
    </location>
</feature>
<dbReference type="PANTHER" id="PTHR24399">
    <property type="entry name" value="ZINC FINGER AND BTB DOMAIN-CONTAINING"/>
    <property type="match status" value="1"/>
</dbReference>
<evidence type="ECO:0000256" key="1">
    <source>
        <dbReference type="ARBA" id="ARBA00004123"/>
    </source>
</evidence>